<protein>
    <submittedName>
        <fullName evidence="1">Uncharacterized protein</fullName>
    </submittedName>
</protein>
<keyword evidence="2" id="KW-1185">Reference proteome</keyword>
<accession>A0A0N0GNT0</accession>
<gene>
    <name evidence="1" type="ORF">WG78_11160</name>
</gene>
<reference evidence="1 2" key="1">
    <citation type="submission" date="2015-07" db="EMBL/GenBank/DDBJ databases">
        <title>Draft genome sequence of the Amantichitinum ursilacus IGB-41, a new chitin-degrading bacterium.</title>
        <authorList>
            <person name="Kirstahler P."/>
            <person name="Guenther M."/>
            <person name="Grumaz C."/>
            <person name="Rupp S."/>
            <person name="Zibek S."/>
            <person name="Sohn K."/>
        </authorList>
    </citation>
    <scope>NUCLEOTIDE SEQUENCE [LARGE SCALE GENOMIC DNA]</scope>
    <source>
        <strain evidence="1 2">IGB-41</strain>
    </source>
</reference>
<proteinExistence type="predicted"/>
<name>A0A0N0GNT0_9NEIS</name>
<comment type="caution">
    <text evidence="1">The sequence shown here is derived from an EMBL/GenBank/DDBJ whole genome shotgun (WGS) entry which is preliminary data.</text>
</comment>
<evidence type="ECO:0000313" key="1">
    <source>
        <dbReference type="EMBL" id="KPC53045.1"/>
    </source>
</evidence>
<dbReference type="EMBL" id="LAQT01000008">
    <property type="protein sequence ID" value="KPC53045.1"/>
    <property type="molecule type" value="Genomic_DNA"/>
</dbReference>
<dbReference type="AlphaFoldDB" id="A0A0N0GNT0"/>
<evidence type="ECO:0000313" key="2">
    <source>
        <dbReference type="Proteomes" id="UP000037939"/>
    </source>
</evidence>
<organism evidence="1 2">
    <name type="scientific">Amantichitinum ursilacus</name>
    <dbReference type="NCBI Taxonomy" id="857265"/>
    <lineage>
        <taxon>Bacteria</taxon>
        <taxon>Pseudomonadati</taxon>
        <taxon>Pseudomonadota</taxon>
        <taxon>Betaproteobacteria</taxon>
        <taxon>Neisseriales</taxon>
        <taxon>Chitinibacteraceae</taxon>
        <taxon>Amantichitinum</taxon>
    </lineage>
</organism>
<sequence length="303" mass="34162">MPGCTVLLSKTCLSIVANSGFSTSLVGALFGAWGGAWAAQRIASQEKGRDLLLTEIRETNNAIMNAFTICNSLIAFKEQHAKPLYEKYNAQKMQYDDVLANPFYVGPFHISGDFRLIRPPIILTAGLANAIDNKISTLGRPQALMHALLQQQDNILAMLELRNVIISEMKSLENPGDRLAEIYFGVPSSLTKSTDTRHHDSIIYLYESVDNALFFTEALLNDLVDHGNECVAEYRGRFKETPSKIATPNFKEAYDKNLMPAPAEHREWVKKIKRSGRPPYQSFFSKNVKRVRDWYSELAQRDI</sequence>
<dbReference type="Proteomes" id="UP000037939">
    <property type="component" value="Unassembled WGS sequence"/>
</dbReference>